<sequence length="299" mass="34197">MDSKKRSQTLTLSDTKTKKKKKPTRSEILRKKRAAEGLVSAASSVVDHLSDLDAFRYYDHEGLSVRLDCGRGDRLSAPVKRYIQNLLKVNMEGPFGPEWPTEEKAKRQEMVAPEARYIFVLDDSGQSMSKKSPDVGRCYRHEEDSLNLVGFVHFRFMVEEELPILYVYELQLEARIRGKGLGNFLMELIEVIAKKNHMNAVVLTVQKANHAAMEFYTRKLRYEVSIISPSRVEPSVGKNVSYEILCKAFDLESREVLEGGHFERNNVLLVVASLTPCSFLLPYFTFYAYQRAMLRAKGT</sequence>
<name>A0ACB9MQA9_9MYRT</name>
<comment type="caution">
    <text evidence="1">The sequence shown here is derived from an EMBL/GenBank/DDBJ whole genome shotgun (WGS) entry which is preliminary data.</text>
</comment>
<gene>
    <name evidence="1" type="ORF">MLD38_031628</name>
</gene>
<evidence type="ECO:0000313" key="2">
    <source>
        <dbReference type="Proteomes" id="UP001057402"/>
    </source>
</evidence>
<accession>A0ACB9MQA9</accession>
<evidence type="ECO:0000313" key="1">
    <source>
        <dbReference type="EMBL" id="KAI4326301.1"/>
    </source>
</evidence>
<proteinExistence type="predicted"/>
<organism evidence="1 2">
    <name type="scientific">Melastoma candidum</name>
    <dbReference type="NCBI Taxonomy" id="119954"/>
    <lineage>
        <taxon>Eukaryota</taxon>
        <taxon>Viridiplantae</taxon>
        <taxon>Streptophyta</taxon>
        <taxon>Embryophyta</taxon>
        <taxon>Tracheophyta</taxon>
        <taxon>Spermatophyta</taxon>
        <taxon>Magnoliopsida</taxon>
        <taxon>eudicotyledons</taxon>
        <taxon>Gunneridae</taxon>
        <taxon>Pentapetalae</taxon>
        <taxon>rosids</taxon>
        <taxon>malvids</taxon>
        <taxon>Myrtales</taxon>
        <taxon>Melastomataceae</taxon>
        <taxon>Melastomatoideae</taxon>
        <taxon>Melastomateae</taxon>
        <taxon>Melastoma</taxon>
    </lineage>
</organism>
<dbReference type="Proteomes" id="UP001057402">
    <property type="component" value="Chromosome 9"/>
</dbReference>
<protein>
    <submittedName>
        <fullName evidence="1">Uncharacterized protein</fullName>
    </submittedName>
</protein>
<dbReference type="EMBL" id="CM042888">
    <property type="protein sequence ID" value="KAI4326301.1"/>
    <property type="molecule type" value="Genomic_DNA"/>
</dbReference>
<reference evidence="2" key="1">
    <citation type="journal article" date="2023" name="Front. Plant Sci.">
        <title>Chromosomal-level genome assembly of Melastoma candidum provides insights into trichome evolution.</title>
        <authorList>
            <person name="Zhong Y."/>
            <person name="Wu W."/>
            <person name="Sun C."/>
            <person name="Zou P."/>
            <person name="Liu Y."/>
            <person name="Dai S."/>
            <person name="Zhou R."/>
        </authorList>
    </citation>
    <scope>NUCLEOTIDE SEQUENCE [LARGE SCALE GENOMIC DNA]</scope>
</reference>
<keyword evidence="2" id="KW-1185">Reference proteome</keyword>